<keyword evidence="2" id="KW-0812">Transmembrane</keyword>
<accession>A0A218W8G1</accession>
<protein>
    <recommendedName>
        <fullName evidence="3">Sphingomyelin synthase-like domain-containing protein</fullName>
    </recommendedName>
</protein>
<feature type="compositionally biased region" description="Polar residues" evidence="1">
    <location>
        <begin position="281"/>
        <end position="296"/>
    </location>
</feature>
<feature type="compositionally biased region" description="Low complexity" evidence="1">
    <location>
        <begin position="346"/>
        <end position="355"/>
    </location>
</feature>
<feature type="compositionally biased region" description="Low complexity" evidence="1">
    <location>
        <begin position="418"/>
        <end position="430"/>
    </location>
</feature>
<feature type="region of interest" description="Disordered" evidence="1">
    <location>
        <begin position="346"/>
        <end position="455"/>
    </location>
</feature>
<comment type="caution">
    <text evidence="4">The sequence shown here is derived from an EMBL/GenBank/DDBJ whole genome shotgun (WGS) entry which is preliminary data.</text>
</comment>
<keyword evidence="2" id="KW-0472">Membrane</keyword>
<dbReference type="InterPro" id="IPR025749">
    <property type="entry name" value="Sphingomyelin_synth-like_dom"/>
</dbReference>
<dbReference type="PANTHER" id="PTHR31390:SF4">
    <property type="entry name" value="DUF3527 DOMAIN-CONTAINING PROTEIN"/>
    <property type="match status" value="1"/>
</dbReference>
<feature type="region of interest" description="Disordered" evidence="1">
    <location>
        <begin position="1024"/>
        <end position="1044"/>
    </location>
</feature>
<evidence type="ECO:0000259" key="3">
    <source>
        <dbReference type="Pfam" id="PF14360"/>
    </source>
</evidence>
<dbReference type="Proteomes" id="UP000197138">
    <property type="component" value="Unassembled WGS sequence"/>
</dbReference>
<feature type="compositionally biased region" description="Basic and acidic residues" evidence="1">
    <location>
        <begin position="367"/>
        <end position="391"/>
    </location>
</feature>
<feature type="transmembrane region" description="Helical" evidence="2">
    <location>
        <begin position="997"/>
        <end position="1015"/>
    </location>
</feature>
<evidence type="ECO:0000256" key="2">
    <source>
        <dbReference type="SAM" id="Phobius"/>
    </source>
</evidence>
<dbReference type="InterPro" id="IPR021916">
    <property type="entry name" value="DUF3527"/>
</dbReference>
<feature type="compositionally biased region" description="Low complexity" evidence="1">
    <location>
        <begin position="1025"/>
        <end position="1038"/>
    </location>
</feature>
<feature type="region of interest" description="Disordered" evidence="1">
    <location>
        <begin position="274"/>
        <end position="301"/>
    </location>
</feature>
<evidence type="ECO:0000313" key="5">
    <source>
        <dbReference type="Proteomes" id="UP000197138"/>
    </source>
</evidence>
<feature type="compositionally biased region" description="Polar residues" evidence="1">
    <location>
        <begin position="408"/>
        <end position="417"/>
    </location>
</feature>
<dbReference type="Pfam" id="PF14360">
    <property type="entry name" value="PAP2_C"/>
    <property type="match status" value="1"/>
</dbReference>
<feature type="domain" description="Sphingomyelin synthase-like" evidence="3">
    <location>
        <begin position="946"/>
        <end position="1014"/>
    </location>
</feature>
<sequence length="1086" mass="119575">MKLGDRFQAEKFNLSYADLHYEITKDVQDTRSLDDQKRTVRSTNEDDELVKYMSNLPSFLKRGENIQEKTFSVGVLDWGRLEKWQHSHKQTVHKASRYFTSSTSTSSSHSTEASSSHSSRGRSCSPINQRMHQPTLRPSPIASLDEHDVATVKPTGENAFVVDKGNSVLDNYSYSANAALDQTLKLCPGDEREESEKRELNPKMFQKIEASKDVKGNVVRSCSKEKKEVQLQECKSGETVDLLEQSNAGKSGGELAEWPNRIVILLPRNVPSSGKFEVSQLPDSTASSEQKSSAGRSQGGISGKCLEVHRAKFDSNFVQIKQRISLDASPTKLPLEGFCPVPAPARASVSPRTSSNVQMRPSNVALLKDDAGKPSKGLDSKTSKASSEKPRSTSPFRRLTIGVGKIVKSSNSKEVPTSSDSSSLQTSVSSCLEKLESSATSPARSRSSPLRRLLDPLLKPKVSSYNHSDYPSRKTAASIGLGCNSSKGRPDSTVVQPGKAKLDLTGRNSINVDNSHLEKNSGLPMVQALLRVAFKNGFPLFTFAVDNDGDILAATMKECSSSSVKDNRSWIYTFLTIREVKKKNGIWINQGGKSKCHDYVPSVVAQMKVSDSRSSNLREFVLFSVEPRKQNQSSSDFKPNDELAAIVCQIPLRLNPCSVGSGHQGVVSDDMDHEDLVNTTVILPSGVHSLPSKGGPSSLIQRWRSGGSCDCGGWDLGCQLKVLSGDHHPRERVSSSEAASAADLCVLFPQVDTQENLPELTLALFKDGIYSIEFNSSLSVLQTFSACIAVLESRKMIENLEDPNLSVGKSSGLWRKICSEVSVEIALLSENWKHLLAGIVFQYLHGVAAHGVHYLHRPGPTLQDVGFFLVPELGQERAYISESLFSVIFCSFVLACQILRILTFYSTQLPGPNYHCREGSRLARLPPPESVFEVVLLNFPRGILYGCGDLIFSSHMIFSLVFVRTYHKYGVSRFMKLFGWLLAVVQSILIIASRKHYTVDIVVAWYTVNLVAFFVDKKLPELPDRSSSASMSPSLLPSIAKDKDSKNREERFNLLNGITIYHEPYSLGIGAGKMKNDEYANTSNMS</sequence>
<organism evidence="4 5">
    <name type="scientific">Punica granatum</name>
    <name type="common">Pomegranate</name>
    <dbReference type="NCBI Taxonomy" id="22663"/>
    <lineage>
        <taxon>Eukaryota</taxon>
        <taxon>Viridiplantae</taxon>
        <taxon>Streptophyta</taxon>
        <taxon>Embryophyta</taxon>
        <taxon>Tracheophyta</taxon>
        <taxon>Spermatophyta</taxon>
        <taxon>Magnoliopsida</taxon>
        <taxon>eudicotyledons</taxon>
        <taxon>Gunneridae</taxon>
        <taxon>Pentapetalae</taxon>
        <taxon>rosids</taxon>
        <taxon>malvids</taxon>
        <taxon>Myrtales</taxon>
        <taxon>Lythraceae</taxon>
        <taxon>Punica</taxon>
    </lineage>
</organism>
<dbReference type="PANTHER" id="PTHR31390">
    <property type="entry name" value="EXPRESSED PROTEIN"/>
    <property type="match status" value="1"/>
</dbReference>
<feature type="transmembrane region" description="Helical" evidence="2">
    <location>
        <begin position="974"/>
        <end position="991"/>
    </location>
</feature>
<keyword evidence="2" id="KW-1133">Transmembrane helix</keyword>
<reference evidence="5" key="1">
    <citation type="journal article" date="2017" name="Plant J.">
        <title>The pomegranate (Punica granatum L.) genome and the genomics of punicalagin biosynthesis.</title>
        <authorList>
            <person name="Qin G."/>
            <person name="Xu C."/>
            <person name="Ming R."/>
            <person name="Tang H."/>
            <person name="Guyot R."/>
            <person name="Kramer E.M."/>
            <person name="Hu Y."/>
            <person name="Yi X."/>
            <person name="Qi Y."/>
            <person name="Xu X."/>
            <person name="Gao Z."/>
            <person name="Pan H."/>
            <person name="Jian J."/>
            <person name="Tian Y."/>
            <person name="Yue Z."/>
            <person name="Xu Y."/>
        </authorList>
    </citation>
    <scope>NUCLEOTIDE SEQUENCE [LARGE SCALE GENOMIC DNA]</scope>
    <source>
        <strain evidence="5">cv. Dabenzi</strain>
    </source>
</reference>
<gene>
    <name evidence="4" type="ORF">CDL15_Pgr024955</name>
</gene>
<feature type="compositionally biased region" description="Low complexity" evidence="1">
    <location>
        <begin position="437"/>
        <end position="455"/>
    </location>
</feature>
<dbReference type="Pfam" id="PF12043">
    <property type="entry name" value="DUF3527"/>
    <property type="match status" value="1"/>
</dbReference>
<dbReference type="AlphaFoldDB" id="A0A218W8G1"/>
<evidence type="ECO:0000313" key="4">
    <source>
        <dbReference type="EMBL" id="OWM68768.1"/>
    </source>
</evidence>
<dbReference type="EMBL" id="MTKT01004939">
    <property type="protein sequence ID" value="OWM68768.1"/>
    <property type="molecule type" value="Genomic_DNA"/>
</dbReference>
<name>A0A218W8G1_PUNGR</name>
<proteinExistence type="predicted"/>
<feature type="compositionally biased region" description="Low complexity" evidence="1">
    <location>
        <begin position="98"/>
        <end position="125"/>
    </location>
</feature>
<feature type="transmembrane region" description="Helical" evidence="2">
    <location>
        <begin position="942"/>
        <end position="962"/>
    </location>
</feature>
<feature type="region of interest" description="Disordered" evidence="1">
    <location>
        <begin position="98"/>
        <end position="143"/>
    </location>
</feature>
<evidence type="ECO:0000256" key="1">
    <source>
        <dbReference type="SAM" id="MobiDB-lite"/>
    </source>
</evidence>